<dbReference type="Gene3D" id="2.30.120.10">
    <property type="match status" value="1"/>
</dbReference>
<comment type="cofactor">
    <cofactor evidence="5">
        <name>Ca(2+)</name>
        <dbReference type="ChEBI" id="CHEBI:29108"/>
    </cofactor>
    <text evidence="5">Binds 1 Ca(2+) ion per dimer.</text>
</comment>
<organism evidence="6 7">
    <name type="scientific">Lacibacter cauensis</name>
    <dbReference type="NCBI Taxonomy" id="510947"/>
    <lineage>
        <taxon>Bacteria</taxon>
        <taxon>Pseudomonadati</taxon>
        <taxon>Bacteroidota</taxon>
        <taxon>Chitinophagia</taxon>
        <taxon>Chitinophagales</taxon>
        <taxon>Chitinophagaceae</taxon>
        <taxon>Lacibacter</taxon>
    </lineage>
</organism>
<keyword evidence="3" id="KW-0865">Zymogen</keyword>
<keyword evidence="7" id="KW-1185">Reference proteome</keyword>
<dbReference type="SUPFAM" id="SSF56235">
    <property type="entry name" value="N-terminal nucleophile aminohydrolases (Ntn hydrolases)"/>
    <property type="match status" value="1"/>
</dbReference>
<dbReference type="PIRSF" id="PIRSF001227">
    <property type="entry name" value="Pen_acylase"/>
    <property type="match status" value="1"/>
</dbReference>
<dbReference type="RefSeq" id="WP_144884780.1">
    <property type="nucleotide sequence ID" value="NZ_VLLE01000002.1"/>
</dbReference>
<gene>
    <name evidence="6" type="ORF">IQ13_0843</name>
</gene>
<dbReference type="InterPro" id="IPR043146">
    <property type="entry name" value="Penicillin_amidase_N_B-knob"/>
</dbReference>
<dbReference type="PANTHER" id="PTHR34218:SF4">
    <property type="entry name" value="ACYL-HOMOSERINE LACTONE ACYLASE QUIP"/>
    <property type="match status" value="1"/>
</dbReference>
<dbReference type="GO" id="GO:0016811">
    <property type="term" value="F:hydrolase activity, acting on carbon-nitrogen (but not peptide) bonds, in linear amides"/>
    <property type="evidence" value="ECO:0007669"/>
    <property type="project" value="InterPro"/>
</dbReference>
<protein>
    <submittedName>
        <fullName evidence="6">Penicillin amidase</fullName>
    </submittedName>
</protein>
<evidence type="ECO:0000256" key="1">
    <source>
        <dbReference type="ARBA" id="ARBA00006586"/>
    </source>
</evidence>
<evidence type="ECO:0000313" key="6">
    <source>
        <dbReference type="EMBL" id="TWI85680.1"/>
    </source>
</evidence>
<dbReference type="OrthoDB" id="9759796at2"/>
<dbReference type="GO" id="GO:0046872">
    <property type="term" value="F:metal ion binding"/>
    <property type="evidence" value="ECO:0007669"/>
    <property type="project" value="UniProtKB-KW"/>
</dbReference>
<feature type="active site" description="Nucleophile" evidence="4">
    <location>
        <position position="282"/>
    </location>
</feature>
<keyword evidence="5" id="KW-0106">Calcium</keyword>
<evidence type="ECO:0000256" key="5">
    <source>
        <dbReference type="PIRSR" id="PIRSR001227-2"/>
    </source>
</evidence>
<dbReference type="InterPro" id="IPR029055">
    <property type="entry name" value="Ntn_hydrolases_N"/>
</dbReference>
<evidence type="ECO:0000313" key="7">
    <source>
        <dbReference type="Proteomes" id="UP000316167"/>
    </source>
</evidence>
<evidence type="ECO:0000256" key="2">
    <source>
        <dbReference type="ARBA" id="ARBA00022801"/>
    </source>
</evidence>
<dbReference type="Gene3D" id="1.10.439.10">
    <property type="entry name" value="Penicillin Amidohydrolase, domain 1"/>
    <property type="match status" value="1"/>
</dbReference>
<dbReference type="InterPro" id="IPR023343">
    <property type="entry name" value="Penicillin_amidase_dom1"/>
</dbReference>
<comment type="caution">
    <text evidence="6">The sequence shown here is derived from an EMBL/GenBank/DDBJ whole genome shotgun (WGS) entry which is preliminary data.</text>
</comment>
<dbReference type="CDD" id="cd03747">
    <property type="entry name" value="Ntn_PGA_like"/>
    <property type="match status" value="1"/>
</dbReference>
<evidence type="ECO:0000256" key="3">
    <source>
        <dbReference type="ARBA" id="ARBA00023145"/>
    </source>
</evidence>
<reference evidence="6 7" key="1">
    <citation type="journal article" date="2015" name="Stand. Genomic Sci.">
        <title>Genomic Encyclopedia of Bacterial and Archaeal Type Strains, Phase III: the genomes of soil and plant-associated and newly described type strains.</title>
        <authorList>
            <person name="Whitman W.B."/>
            <person name="Woyke T."/>
            <person name="Klenk H.P."/>
            <person name="Zhou Y."/>
            <person name="Lilburn T.G."/>
            <person name="Beck B.J."/>
            <person name="De Vos P."/>
            <person name="Vandamme P."/>
            <person name="Eisen J.A."/>
            <person name="Garrity G."/>
            <person name="Hugenholtz P."/>
            <person name="Kyrpides N.C."/>
        </authorList>
    </citation>
    <scope>NUCLEOTIDE SEQUENCE [LARGE SCALE GENOMIC DNA]</scope>
    <source>
        <strain evidence="6 7">CGMCC 1.7271</strain>
    </source>
</reference>
<dbReference type="GO" id="GO:0017000">
    <property type="term" value="P:antibiotic biosynthetic process"/>
    <property type="evidence" value="ECO:0007669"/>
    <property type="project" value="InterPro"/>
</dbReference>
<dbReference type="InterPro" id="IPR014395">
    <property type="entry name" value="Pen/GL7ACA/AHL_acylase"/>
</dbReference>
<name>A0A562SYD4_9BACT</name>
<dbReference type="AlphaFoldDB" id="A0A562SYD4"/>
<dbReference type="EMBL" id="VLLE01000002">
    <property type="protein sequence ID" value="TWI85680.1"/>
    <property type="molecule type" value="Genomic_DNA"/>
</dbReference>
<feature type="binding site" evidence="5">
    <location>
        <position position="354"/>
    </location>
    <ligand>
        <name>Ca(2+)</name>
        <dbReference type="ChEBI" id="CHEBI:29108"/>
    </ligand>
</feature>
<dbReference type="Gene3D" id="1.10.1400.10">
    <property type="match status" value="1"/>
</dbReference>
<feature type="binding site" evidence="5">
    <location>
        <position position="357"/>
    </location>
    <ligand>
        <name>Ca(2+)</name>
        <dbReference type="ChEBI" id="CHEBI:29108"/>
    </ligand>
</feature>
<proteinExistence type="inferred from homology"/>
<dbReference type="InterPro" id="IPR002692">
    <property type="entry name" value="S45"/>
</dbReference>
<dbReference type="Gene3D" id="3.60.20.10">
    <property type="entry name" value="Glutamine Phosphoribosylpyrophosphate, subunit 1, domain 1"/>
    <property type="match status" value="1"/>
</dbReference>
<comment type="similarity">
    <text evidence="1">Belongs to the peptidase S45 family.</text>
</comment>
<dbReference type="InterPro" id="IPR043147">
    <property type="entry name" value="Penicillin_amidase_A-knob"/>
</dbReference>
<dbReference type="Pfam" id="PF01804">
    <property type="entry name" value="Penicil_amidase"/>
    <property type="match status" value="1"/>
</dbReference>
<keyword evidence="2" id="KW-0378">Hydrolase</keyword>
<accession>A0A562SYD4</accession>
<evidence type="ECO:0000256" key="4">
    <source>
        <dbReference type="PIRSR" id="PIRSR001227-1"/>
    </source>
</evidence>
<keyword evidence="5" id="KW-0479">Metal-binding</keyword>
<dbReference type="PANTHER" id="PTHR34218">
    <property type="entry name" value="PEPTIDASE S45 PENICILLIN AMIDASE"/>
    <property type="match status" value="1"/>
</dbReference>
<dbReference type="Proteomes" id="UP000316167">
    <property type="component" value="Unassembled WGS sequence"/>
</dbReference>
<sequence length="814" mass="92256">MRLIPFLISSAVTIGLAYTLNTRIGPAPALGKFLSPQHGFWQNAEPADKNFSEELVFPQLNGNASVYFDERLVPHVVADNDADAYFIQGYLHAKFRLWQMEFSTHAAAGRVSEIIGERAINFDREQRRIGMVFAAENMLKEMEANEFTKLSVDNYTKGVNAYIETLAESELPIEYKILGYSPEKWNNLKTALFIKQMTKTLAFSVDDLPLTALRKVFSDDQIEILYPQLQDSLDPIVPKGTTFAPPAATAVAPAGVDSVYLQKKDSSLKMAFIDQPSKDNGSNNWAVSGAKTKSGAPILCNDPHLELSLPAIWYEMQITTNNINAYGVSFPGIPGVVIGFNDSIAFGFTNAGRDVRDFYEIKFKDNTKKQYWFNNEWRDAPQRVEEIKIKGKPSVFDTVAYTVFGPVTYDESFTTPLTNKKAIATRWIAHDPSNELLMWHYLDRAKNYDDYYNAIKYFTVPAQNMIFASKRGDIALWQQGHFPLRWNRQGLYVMPGQDSSYIWQGIIPPDENPHQVNPERGFVSSANQRPVDGTYPYFIPGGYDVYRGLEINRRLSKMNGITTADMQQLQNVNYNPFAEVVTKLMLKYTNAASLTGDEKRFFEMIKQWDLQNTVTSKAATVFQVWFDSLETKIWYDELTQQDSVVYAWPYENTLADALTRDSAFVFIDDIRTPAKETIYDVFAASLKAATPALLQKEKEGKLEWAANKNTTVYHILKDAVMPFARKGLNIGGGKHIINATQHSHGPSWRMIVELTNETDAYVVYPGGQSGNPGSKYYDQFIDTWAAGNYYKAWVMKKGEDKNPKVKWTMTFKKA</sequence>